<evidence type="ECO:0000313" key="1">
    <source>
        <dbReference type="EMBL" id="RFM25620.1"/>
    </source>
</evidence>
<dbReference type="InterPro" id="IPR027417">
    <property type="entry name" value="P-loop_NTPase"/>
</dbReference>
<gene>
    <name evidence="1" type="ORF">DXN05_24090</name>
</gene>
<dbReference type="Gene3D" id="3.40.50.300">
    <property type="entry name" value="P-loop containing nucleotide triphosphate hydrolases"/>
    <property type="match status" value="1"/>
</dbReference>
<accession>A0A3E1NCF7</accession>
<keyword evidence="2" id="KW-1185">Reference proteome</keyword>
<sequence>MPVYNRYNPCCNWMINGLHFLLPNLLYMQNKVVIVTGMHRSFTSLVTQWLYKCGLHVGDNLLGANTGNDDGHFEDLDFLQAHEALLQQRGLDISGITDHSISTLTPGELATLQAMVTDKNNAHEQWGWKEPRTCLFLDAYKQIIPDAFYLVVYRGYADVVSSLINRLHKAHCAKYATRNDVSRFIWNKLRKRWYKHALCRKLVTGYLKVWIRYNEAILLHLAAQPADSYLVVNHALLYENSHAVFEQLRGKWGLHLQYVEFNAVFKPLLTGNTLDIARYVKDKTLLLHASAIENSLHSLLLHKGWMVQVIPSENSKPITRSKV</sequence>
<dbReference type="SUPFAM" id="SSF52540">
    <property type="entry name" value="P-loop containing nucleoside triphosphate hydrolases"/>
    <property type="match status" value="1"/>
</dbReference>
<dbReference type="AlphaFoldDB" id="A0A3E1NCF7"/>
<organism evidence="1 2">
    <name type="scientific">Deminuibacter soli</name>
    <dbReference type="NCBI Taxonomy" id="2291815"/>
    <lineage>
        <taxon>Bacteria</taxon>
        <taxon>Pseudomonadati</taxon>
        <taxon>Bacteroidota</taxon>
        <taxon>Chitinophagia</taxon>
        <taxon>Chitinophagales</taxon>
        <taxon>Chitinophagaceae</taxon>
        <taxon>Deminuibacter</taxon>
    </lineage>
</organism>
<evidence type="ECO:0008006" key="3">
    <source>
        <dbReference type="Google" id="ProtNLM"/>
    </source>
</evidence>
<protein>
    <recommendedName>
        <fullName evidence="3">Sulfotransferase family protein</fullName>
    </recommendedName>
</protein>
<reference evidence="1 2" key="1">
    <citation type="submission" date="2018-08" db="EMBL/GenBank/DDBJ databases">
        <title>Chitinophagaceae sp. K23C18032701, a novel bacterium isolated from forest soil.</title>
        <authorList>
            <person name="Wang C."/>
        </authorList>
    </citation>
    <scope>NUCLEOTIDE SEQUENCE [LARGE SCALE GENOMIC DNA]</scope>
    <source>
        <strain evidence="1 2">K23C18032701</strain>
    </source>
</reference>
<dbReference type="EMBL" id="QTJU01000018">
    <property type="protein sequence ID" value="RFM25620.1"/>
    <property type="molecule type" value="Genomic_DNA"/>
</dbReference>
<dbReference type="Proteomes" id="UP000261284">
    <property type="component" value="Unassembled WGS sequence"/>
</dbReference>
<name>A0A3E1NCF7_9BACT</name>
<comment type="caution">
    <text evidence="1">The sequence shown here is derived from an EMBL/GenBank/DDBJ whole genome shotgun (WGS) entry which is preliminary data.</text>
</comment>
<evidence type="ECO:0000313" key="2">
    <source>
        <dbReference type="Proteomes" id="UP000261284"/>
    </source>
</evidence>
<proteinExistence type="predicted"/>